<dbReference type="GO" id="GO:0006508">
    <property type="term" value="P:proteolysis"/>
    <property type="evidence" value="ECO:0007669"/>
    <property type="project" value="InterPro"/>
</dbReference>
<keyword evidence="2" id="KW-0378">Hydrolase</keyword>
<dbReference type="SUPFAM" id="SSF56601">
    <property type="entry name" value="beta-lactamase/transpeptidase-like"/>
    <property type="match status" value="2"/>
</dbReference>
<proteinExistence type="predicted"/>
<feature type="domain" description="Peptidase S11 D-alanyl-D-alanine carboxypeptidase A N-terminal" evidence="1">
    <location>
        <begin position="172"/>
        <end position="294"/>
    </location>
</feature>
<dbReference type="InterPro" id="IPR012338">
    <property type="entry name" value="Beta-lactam/transpept-like"/>
</dbReference>
<reference evidence="2" key="1">
    <citation type="submission" date="2024-06" db="EMBL/GenBank/DDBJ databases">
        <authorList>
            <person name="Najeeb S."/>
            <person name="Khan I."/>
            <person name="Muhammad J."/>
            <person name="Abbas A."/>
            <person name="Jahangir M."/>
            <person name="Alvi I.A."/>
            <person name="Ullah A."/>
            <person name="Ullah A."/>
            <person name="Khan A."/>
        </authorList>
    </citation>
    <scope>NUCLEOTIDE SEQUENCE</scope>
</reference>
<protein>
    <submittedName>
        <fullName evidence="2">Serine hydrolase</fullName>
    </submittedName>
</protein>
<accession>A0AB39C808</accession>
<dbReference type="EMBL" id="PP995776">
    <property type="protein sequence ID" value="XDJ02811.1"/>
    <property type="molecule type" value="Genomic_DNA"/>
</dbReference>
<evidence type="ECO:0000259" key="1">
    <source>
        <dbReference type="Pfam" id="PF00768"/>
    </source>
</evidence>
<dbReference type="Gene3D" id="3.40.710.10">
    <property type="entry name" value="DD-peptidase/beta-lactamase superfamily"/>
    <property type="match status" value="2"/>
</dbReference>
<feature type="domain" description="Peptidase S11 D-alanyl-D-alanine carboxypeptidase A N-terminal" evidence="1">
    <location>
        <begin position="348"/>
        <end position="429"/>
    </location>
</feature>
<dbReference type="Pfam" id="PF00768">
    <property type="entry name" value="Peptidase_S11"/>
    <property type="match status" value="2"/>
</dbReference>
<organism evidence="2">
    <name type="scientific">Staphylococcus phage UHP46</name>
    <dbReference type="NCBI Taxonomy" id="3234966"/>
    <lineage>
        <taxon>Viruses</taxon>
        <taxon>Duplodnaviria</taxon>
        <taxon>Heunggongvirae</taxon>
        <taxon>Uroviricota</taxon>
        <taxon>Caudoviricetes</taxon>
        <taxon>Herelleviridae</taxon>
        <taxon>Twortvirinae</taxon>
        <taxon>Sciuriunavirus</taxon>
    </lineage>
</organism>
<evidence type="ECO:0000313" key="2">
    <source>
        <dbReference type="EMBL" id="XDJ02811.1"/>
    </source>
</evidence>
<dbReference type="GO" id="GO:0009002">
    <property type="term" value="F:serine-type D-Ala-D-Ala carboxypeptidase activity"/>
    <property type="evidence" value="ECO:0007669"/>
    <property type="project" value="InterPro"/>
</dbReference>
<dbReference type="InterPro" id="IPR001967">
    <property type="entry name" value="Peptidase_S11_N"/>
</dbReference>
<name>A0AB39C808_9CAUD</name>
<sequence length="439" mass="48748">MQQYLKAYDSNGKLLATGHEVVGDVGSVIIPNLSPNTTYKEGSFFISWQGEDYETDKVAVPGFTTHESSYKEFVFYFKDHLLVKPKTAYDIAVDNGFTGTELEWVESIKGDKMTFSDLTEDNKNELRGRDGASGKSAYEIAIDNGFEGTEEDWLNSLKNTDVNKISDDEAEALFIEEMNKKVTQLGSTTSKFLNSHGLTELGQLCTAYDFNIFTLHASTYKEIANIWGQKNYTLKVLGNNSRDITMTTTVTSPSLENYYTIIGGKTGTVGIVRNLTAMIKDNNNYYIATIMRAQEDRFNDLKLALDEAIKKENGNLYNNSIGDSNTSFSIVKYPLMSPSILTTVKPSILLSNKETTKQNPASMTKLVTSMVMLDNMTNMNQVITIQESDLVSGSGIPLQVGDKLTLRDALYAMLLPSSNITAKAVARTIGHEIHKRRSI</sequence>